<sequence>MKGIKKLYFTVILLMISTLQMMAQQKITGRVIDDDGFAVPYASVQYKGHKIAVSSNGEGKFTIEKKPGLMLTVSALSYKSTSVKVDEKTNFLEIKLKDDTHKLTEVVVKSKKGRYKRKDNPAVELMRRVIAAKKKSDLSNHDYVQYDKYQKITLALNDLKKEQLESKFFQRRQYLLDQVETSPYNGKLTLPVSIDETVSQHIYRKDPKTEKDIIKGQQSNGIGQVIQTGEILNTALKEVFTDVDIYDDYVRLLQYPFPSPIGRTAISFYHYYIEDTVYVERDLCYHLQFIPANSQDFGFRGELYVLADSSLHVKKCNLYMPHNSDVNWVTDMKIEQEYTKLDNGEWVLSKDDMIAELHVNKLLQDLLVVRNTRITDYAFDALPKQLFKGKAKIRHDMDAMNRDEAYWNKYRQVDLTKSESSMDSFIHRMENSKGFKYIIFGVRALMENYVEVAHTKGKKVTVKDSLGVERDSIINDRRSLFDLGPINTFLSNNYVDGVRLRLAGRTMAALNPHFFWDGYGAYGLKSNKWYYGHVLTYSFNKKKNSPFEFPMRKLTFELGHDITSPSDDNLLHNKDNFFMTLRATTQDQMYQYHRQKVTFTYETDWGFRFDTSLRWQSNRTVGNLHYFRVSDGEEIRKIRTTEASVGLDYNPGVTYVNTKQQRLPINLDSPEISLRHTMGLDGFMGGQYQSNLTTLGIYKRQWLGSFGYMDFNIVGKAQWSKVPFTMLIQPPVNLSLFEQEATISMMKDWEFLSDRQLFWSVAWDMNGKLLNRIPLIKKLKWREYVAIKGVWGDLTSKNDPSKNLNDEKLFKFPTNSYTFGKTPYWEFVAGVHNIFKFFGIDYVRRLNYYDHANISKWGIRMGFLMSF</sequence>
<evidence type="ECO:0000256" key="1">
    <source>
        <dbReference type="SAM" id="SignalP"/>
    </source>
</evidence>
<feature type="signal peptide" evidence="1">
    <location>
        <begin position="1"/>
        <end position="23"/>
    </location>
</feature>
<proteinExistence type="predicted"/>
<keyword evidence="2" id="KW-0121">Carboxypeptidase</keyword>
<name>A0AAW4YIB1_9BACT</name>
<comment type="caution">
    <text evidence="2">The sequence shown here is derived from an EMBL/GenBank/DDBJ whole genome shotgun (WGS) entry which is preliminary data.</text>
</comment>
<dbReference type="GO" id="GO:0004180">
    <property type="term" value="F:carboxypeptidase activity"/>
    <property type="evidence" value="ECO:0007669"/>
    <property type="project" value="UniProtKB-KW"/>
</dbReference>
<dbReference type="InterPro" id="IPR008969">
    <property type="entry name" value="CarboxyPept-like_regulatory"/>
</dbReference>
<accession>A0AAW4YIB1</accession>
<keyword evidence="2" id="KW-0378">Hydrolase</keyword>
<dbReference type="InterPro" id="IPR043741">
    <property type="entry name" value="DUF5686"/>
</dbReference>
<keyword evidence="2" id="KW-0645">Protease</keyword>
<dbReference type="Pfam" id="PF18939">
    <property type="entry name" value="DUF5686"/>
    <property type="match status" value="1"/>
</dbReference>
<dbReference type="SUPFAM" id="SSF49464">
    <property type="entry name" value="Carboxypeptidase regulatory domain-like"/>
    <property type="match status" value="1"/>
</dbReference>
<dbReference type="Pfam" id="PF13715">
    <property type="entry name" value="CarbopepD_reg_2"/>
    <property type="match status" value="1"/>
</dbReference>
<evidence type="ECO:0000313" key="2">
    <source>
        <dbReference type="EMBL" id="MCE4121349.1"/>
    </source>
</evidence>
<protein>
    <submittedName>
        <fullName evidence="2">DUF5686 and carboxypeptidase regulatory-like domain-containing protein</fullName>
    </submittedName>
</protein>
<dbReference type="Proteomes" id="UP001200307">
    <property type="component" value="Unassembled WGS sequence"/>
</dbReference>
<keyword evidence="1" id="KW-0732">Signal</keyword>
<reference evidence="2" key="1">
    <citation type="submission" date="2021-12" db="EMBL/GenBank/DDBJ databases">
        <authorList>
            <person name="Lv X."/>
        </authorList>
    </citation>
    <scope>NUCLEOTIDE SEQUENCE</scope>
    <source>
        <strain evidence="2">HF2106</strain>
    </source>
</reference>
<dbReference type="EMBL" id="JAJTVO010000004">
    <property type="protein sequence ID" value="MCE4121349.1"/>
    <property type="molecule type" value="Genomic_DNA"/>
</dbReference>
<dbReference type="RefSeq" id="WP_233338675.1">
    <property type="nucleotide sequence ID" value="NZ_JAJTVO010000004.1"/>
</dbReference>
<organism evidence="2 3">
    <name type="scientific">Segatella copri</name>
    <dbReference type="NCBI Taxonomy" id="165179"/>
    <lineage>
        <taxon>Bacteria</taxon>
        <taxon>Pseudomonadati</taxon>
        <taxon>Bacteroidota</taxon>
        <taxon>Bacteroidia</taxon>
        <taxon>Bacteroidales</taxon>
        <taxon>Prevotellaceae</taxon>
        <taxon>Segatella</taxon>
    </lineage>
</organism>
<gene>
    <name evidence="2" type="ORF">LYY06_03580</name>
</gene>
<dbReference type="AlphaFoldDB" id="A0AAW4YIB1"/>
<feature type="chain" id="PRO_5044025848" evidence="1">
    <location>
        <begin position="24"/>
        <end position="867"/>
    </location>
</feature>
<evidence type="ECO:0000313" key="3">
    <source>
        <dbReference type="Proteomes" id="UP001200307"/>
    </source>
</evidence>